<feature type="domain" description="GAT" evidence="1">
    <location>
        <begin position="66"/>
        <end position="110"/>
    </location>
</feature>
<dbReference type="InterPro" id="IPR004152">
    <property type="entry name" value="GAT_dom"/>
</dbReference>
<reference evidence="4" key="1">
    <citation type="submission" date="2017-02" db="UniProtKB">
        <authorList>
            <consortium name="WormBaseParasite"/>
        </authorList>
    </citation>
    <scope>IDENTIFICATION</scope>
</reference>
<reference evidence="2 3" key="2">
    <citation type="submission" date="2018-11" db="EMBL/GenBank/DDBJ databases">
        <authorList>
            <consortium name="Pathogen Informatics"/>
        </authorList>
    </citation>
    <scope>NUCLEOTIDE SEQUENCE [LARGE SCALE GENOMIC DNA]</scope>
</reference>
<dbReference type="Pfam" id="PF03127">
    <property type="entry name" value="GAT"/>
    <property type="match status" value="1"/>
</dbReference>
<evidence type="ECO:0000259" key="1">
    <source>
        <dbReference type="Pfam" id="PF03127"/>
    </source>
</evidence>
<dbReference type="InterPro" id="IPR038425">
    <property type="entry name" value="GAT_sf"/>
</dbReference>
<dbReference type="GO" id="GO:0005768">
    <property type="term" value="C:endosome"/>
    <property type="evidence" value="ECO:0007669"/>
    <property type="project" value="TreeGrafter"/>
</dbReference>
<protein>
    <submittedName>
        <fullName evidence="4">GAT domain-containing protein</fullName>
    </submittedName>
</protein>
<evidence type="ECO:0000313" key="2">
    <source>
        <dbReference type="EMBL" id="VDK25530.1"/>
    </source>
</evidence>
<dbReference type="GO" id="GO:0016020">
    <property type="term" value="C:membrane"/>
    <property type="evidence" value="ECO:0007669"/>
    <property type="project" value="TreeGrafter"/>
</dbReference>
<keyword evidence="3" id="KW-1185">Reference proteome</keyword>
<evidence type="ECO:0000313" key="3">
    <source>
        <dbReference type="Proteomes" id="UP000282613"/>
    </source>
</evidence>
<dbReference type="SUPFAM" id="SSF89009">
    <property type="entry name" value="GAT-like domain"/>
    <property type="match status" value="1"/>
</dbReference>
<dbReference type="AlphaFoldDB" id="A0A0R3VYS0"/>
<sequence length="110" mass="12522">MDKRFVTRTRNLNDSANNDVGWEGNCGDVCNQCKQHQKGEEEGYLETGPDNAYLPPFNFFLLCLGVLQELNETCRMMQQRVGEFLSQVADDAVTLTLIQLNDELNSAFQR</sequence>
<organism evidence="4">
    <name type="scientific">Taenia asiatica</name>
    <name type="common">Asian tapeworm</name>
    <dbReference type="NCBI Taxonomy" id="60517"/>
    <lineage>
        <taxon>Eukaryota</taxon>
        <taxon>Metazoa</taxon>
        <taxon>Spiralia</taxon>
        <taxon>Lophotrochozoa</taxon>
        <taxon>Platyhelminthes</taxon>
        <taxon>Cestoda</taxon>
        <taxon>Eucestoda</taxon>
        <taxon>Cyclophyllidea</taxon>
        <taxon>Taeniidae</taxon>
        <taxon>Taenia</taxon>
    </lineage>
</organism>
<proteinExistence type="predicted"/>
<dbReference type="STRING" id="60517.A0A0R3VYS0"/>
<dbReference type="EMBL" id="UYRS01002059">
    <property type="protein sequence ID" value="VDK25530.1"/>
    <property type="molecule type" value="Genomic_DNA"/>
</dbReference>
<dbReference type="PANTHER" id="PTHR13856">
    <property type="entry name" value="VHS DOMAIN CONTAINING PROTEIN FAMILY"/>
    <property type="match status" value="1"/>
</dbReference>
<dbReference type="GO" id="GO:0043130">
    <property type="term" value="F:ubiquitin binding"/>
    <property type="evidence" value="ECO:0007669"/>
    <property type="project" value="InterPro"/>
</dbReference>
<dbReference type="PANTHER" id="PTHR13856:SF137">
    <property type="entry name" value="GH05942P"/>
    <property type="match status" value="1"/>
</dbReference>
<dbReference type="GO" id="GO:0030276">
    <property type="term" value="F:clathrin binding"/>
    <property type="evidence" value="ECO:0007669"/>
    <property type="project" value="TreeGrafter"/>
</dbReference>
<dbReference type="GO" id="GO:0007165">
    <property type="term" value="P:signal transduction"/>
    <property type="evidence" value="ECO:0007669"/>
    <property type="project" value="TreeGrafter"/>
</dbReference>
<gene>
    <name evidence="2" type="ORF">TASK_LOCUS2565</name>
</gene>
<name>A0A0R3VYS0_TAEAS</name>
<dbReference type="Gene3D" id="1.20.58.160">
    <property type="match status" value="1"/>
</dbReference>
<dbReference type="Proteomes" id="UP000282613">
    <property type="component" value="Unassembled WGS sequence"/>
</dbReference>
<dbReference type="GO" id="GO:0035091">
    <property type="term" value="F:phosphatidylinositol binding"/>
    <property type="evidence" value="ECO:0007669"/>
    <property type="project" value="InterPro"/>
</dbReference>
<evidence type="ECO:0000313" key="4">
    <source>
        <dbReference type="WBParaSite" id="TASK_0000256401-mRNA-1"/>
    </source>
</evidence>
<dbReference type="OrthoDB" id="2018246at2759"/>
<dbReference type="WBParaSite" id="TASK_0000256401-mRNA-1">
    <property type="protein sequence ID" value="TASK_0000256401-mRNA-1"/>
    <property type="gene ID" value="TASK_0000256401"/>
</dbReference>
<accession>A0A0R3VYS0</accession>